<proteinExistence type="predicted"/>
<dbReference type="EMBL" id="LCJW01000012">
    <property type="protein sequence ID" value="KKT86378.1"/>
    <property type="molecule type" value="Genomic_DNA"/>
</dbReference>
<feature type="compositionally biased region" description="Polar residues" evidence="1">
    <location>
        <begin position="301"/>
        <end position="317"/>
    </location>
</feature>
<name>A0A0G1KS23_9BACT</name>
<evidence type="ECO:0000256" key="2">
    <source>
        <dbReference type="SAM" id="Phobius"/>
    </source>
</evidence>
<keyword evidence="2" id="KW-0472">Membrane</keyword>
<dbReference type="AlphaFoldDB" id="A0A0G1KS23"/>
<gene>
    <name evidence="3" type="ORF">UW84_C0012G0016</name>
</gene>
<comment type="caution">
    <text evidence="3">The sequence shown here is derived from an EMBL/GenBank/DDBJ whole genome shotgun (WGS) entry which is preliminary data.</text>
</comment>
<keyword evidence="2" id="KW-1133">Transmembrane helix</keyword>
<organism evidence="3 4">
    <name type="scientific">Candidatus Collierbacteria bacterium GW2011_GWA2_44_99</name>
    <dbReference type="NCBI Taxonomy" id="1618380"/>
    <lineage>
        <taxon>Bacteria</taxon>
        <taxon>Candidatus Collieribacteriota</taxon>
    </lineage>
</organism>
<accession>A0A0G1KS23</accession>
<keyword evidence="2" id="KW-0812">Transmembrane</keyword>
<feature type="compositionally biased region" description="Pro residues" evidence="1">
    <location>
        <begin position="268"/>
        <end position="286"/>
    </location>
</feature>
<dbReference type="Proteomes" id="UP000034797">
    <property type="component" value="Unassembled WGS sequence"/>
</dbReference>
<evidence type="ECO:0000313" key="3">
    <source>
        <dbReference type="EMBL" id="KKT86378.1"/>
    </source>
</evidence>
<evidence type="ECO:0008006" key="5">
    <source>
        <dbReference type="Google" id="ProtNLM"/>
    </source>
</evidence>
<feature type="region of interest" description="Disordered" evidence="1">
    <location>
        <begin position="135"/>
        <end position="169"/>
    </location>
</feature>
<feature type="transmembrane region" description="Helical" evidence="2">
    <location>
        <begin position="350"/>
        <end position="371"/>
    </location>
</feature>
<feature type="compositionally biased region" description="Low complexity" evidence="1">
    <location>
        <begin position="146"/>
        <end position="159"/>
    </location>
</feature>
<protein>
    <recommendedName>
        <fullName evidence="5">PEGA domain-containing protein</fullName>
    </recommendedName>
</protein>
<feature type="region of interest" description="Disordered" evidence="1">
    <location>
        <begin position="264"/>
        <end position="317"/>
    </location>
</feature>
<evidence type="ECO:0000256" key="1">
    <source>
        <dbReference type="SAM" id="MobiDB-lite"/>
    </source>
</evidence>
<evidence type="ECO:0000313" key="4">
    <source>
        <dbReference type="Proteomes" id="UP000034797"/>
    </source>
</evidence>
<reference evidence="3 4" key="1">
    <citation type="journal article" date="2015" name="Nature">
        <title>rRNA introns, odd ribosomes, and small enigmatic genomes across a large radiation of phyla.</title>
        <authorList>
            <person name="Brown C.T."/>
            <person name="Hug L.A."/>
            <person name="Thomas B.C."/>
            <person name="Sharon I."/>
            <person name="Castelle C.J."/>
            <person name="Singh A."/>
            <person name="Wilkins M.J."/>
            <person name="Williams K.H."/>
            <person name="Banfield J.F."/>
        </authorList>
    </citation>
    <scope>NUCLEOTIDE SEQUENCE [LARGE SCALE GENOMIC DNA]</scope>
</reference>
<dbReference type="PATRIC" id="fig|1618380.3.peg.193"/>
<sequence>MFLFVWVILFPKVIISASSISTGSVPSSIMVDQELTVDVVLTCSGCGSSYIRGVFFYPDSSTSYFGYTKNNSGGWVNLSGSPSSYFKVESGSWNGQMKFKFDSDKPAGDYYFKVGRYTASGTSFSQSSDVTLIAVAGPSPSPTSTPSPTASPVTESPTPTQTPTPTPAKSIYKINSVKDSDGATLSNIKIFVDGGYTHHYAPESIYFCAGCHCDDSNEVSCDLGSHTIKLVKQGYADWSEQKTFNSGESFEVNPILSKNIVETTLAPTPTPTPSPTPTKSPTPTPTKTPTSTPSIKPLQGQALQATATPSSVLGESTDSANLVDSPVGAGLIPPESIPTSMETNPNRNIILKYTFVFGAILSTVSGGWLYFRHKKD</sequence>